<organism evidence="2 3">
    <name type="scientific">Caenorhabditis briggsae</name>
    <dbReference type="NCBI Taxonomy" id="6238"/>
    <lineage>
        <taxon>Eukaryota</taxon>
        <taxon>Metazoa</taxon>
        <taxon>Ecdysozoa</taxon>
        <taxon>Nematoda</taxon>
        <taxon>Chromadorea</taxon>
        <taxon>Rhabditida</taxon>
        <taxon>Rhabditina</taxon>
        <taxon>Rhabditomorpha</taxon>
        <taxon>Rhabditoidea</taxon>
        <taxon>Rhabditidae</taxon>
        <taxon>Peloderinae</taxon>
        <taxon>Caenorhabditis</taxon>
    </lineage>
</organism>
<evidence type="ECO:0000256" key="1">
    <source>
        <dbReference type="SAM" id="Phobius"/>
    </source>
</evidence>
<feature type="transmembrane region" description="Helical" evidence="1">
    <location>
        <begin position="34"/>
        <end position="54"/>
    </location>
</feature>
<keyword evidence="1" id="KW-0812">Transmembrane</keyword>
<dbReference type="AlphaFoldDB" id="A0AAE9A958"/>
<gene>
    <name evidence="2" type="ORF">L3Y34_002933</name>
</gene>
<evidence type="ECO:0000313" key="3">
    <source>
        <dbReference type="Proteomes" id="UP000827892"/>
    </source>
</evidence>
<keyword evidence="1" id="KW-0472">Membrane</keyword>
<proteinExistence type="predicted"/>
<sequence length="179" mass="20954">MSLVLPQFSISKFHTVEKENSRIFPFLFWKTMRILTFLFGALVFANLYAWTFAAQEMDHSDWKRDPPSRVLSLLTAQCIKHEESCQSFVQMNIIKIEDLIKLLATFKSAPEAELIDRLTYLADEIEMCKDAECVQDFEIKNGRKFEMAMFKARSIVRASQEMSNYADEHRIFVDSEIFN</sequence>
<evidence type="ECO:0000313" key="2">
    <source>
        <dbReference type="EMBL" id="ULT93086.1"/>
    </source>
</evidence>
<reference evidence="2 3" key="1">
    <citation type="submission" date="2022-05" db="EMBL/GenBank/DDBJ databases">
        <title>Chromosome-level reference genomes for two strains of Caenorhabditis briggsae: an improved platform for comparative genomics.</title>
        <authorList>
            <person name="Stevens L."/>
            <person name="Andersen E.C."/>
        </authorList>
    </citation>
    <scope>NUCLEOTIDE SEQUENCE [LARGE SCALE GENOMIC DNA]</scope>
    <source>
        <strain evidence="2">QX1410_ONT</strain>
        <tissue evidence="2">Whole-organism</tissue>
    </source>
</reference>
<keyword evidence="1" id="KW-1133">Transmembrane helix</keyword>
<name>A0AAE9A958_CAEBR</name>
<protein>
    <submittedName>
        <fullName evidence="2">Uncharacterized protein</fullName>
    </submittedName>
</protein>
<dbReference type="Proteomes" id="UP000827892">
    <property type="component" value="Chromosome IV"/>
</dbReference>
<accession>A0AAE9A958</accession>
<dbReference type="EMBL" id="CP090894">
    <property type="protein sequence ID" value="ULT93086.1"/>
    <property type="molecule type" value="Genomic_DNA"/>
</dbReference>